<dbReference type="Pfam" id="PF13520">
    <property type="entry name" value="AA_permease_2"/>
    <property type="match status" value="1"/>
</dbReference>
<keyword evidence="2" id="KW-1003">Cell membrane</keyword>
<feature type="transmembrane region" description="Helical" evidence="7">
    <location>
        <begin position="12"/>
        <end position="30"/>
    </location>
</feature>
<dbReference type="EMBL" id="CP024988">
    <property type="protein sequence ID" value="AWT27372.1"/>
    <property type="molecule type" value="Genomic_DNA"/>
</dbReference>
<evidence type="ECO:0000256" key="6">
    <source>
        <dbReference type="SAM" id="MobiDB-lite"/>
    </source>
</evidence>
<gene>
    <name evidence="8" type="primary">puuP_2</name>
    <name evidence="8" type="ORF">Csp1_26290</name>
</gene>
<feature type="transmembrane region" description="Helical" evidence="7">
    <location>
        <begin position="252"/>
        <end position="275"/>
    </location>
</feature>
<evidence type="ECO:0000313" key="9">
    <source>
        <dbReference type="Proteomes" id="UP000247696"/>
    </source>
</evidence>
<comment type="subcellular location">
    <subcellularLocation>
        <location evidence="1">Cell membrane</location>
        <topology evidence="1">Multi-pass membrane protein</topology>
    </subcellularLocation>
</comment>
<name>A0A2Z3YQX4_9CORY</name>
<keyword evidence="5 7" id="KW-0472">Membrane</keyword>
<dbReference type="PANTHER" id="PTHR42770:SF7">
    <property type="entry name" value="MEMBRANE PROTEIN"/>
    <property type="match status" value="1"/>
</dbReference>
<feature type="transmembrane region" description="Helical" evidence="7">
    <location>
        <begin position="453"/>
        <end position="478"/>
    </location>
</feature>
<reference evidence="9" key="1">
    <citation type="submission" date="2017-11" db="EMBL/GenBank/DDBJ databases">
        <title>Otitis media/interna in a cat caused by the recently described species Corynebacterium provencense.</title>
        <authorList>
            <person name="Kittl S."/>
            <person name="Brodard I."/>
            <person name="Rychener L."/>
            <person name="Jores J."/>
            <person name="Roosje P."/>
            <person name="Gobeli Brawand S."/>
        </authorList>
    </citation>
    <scope>NUCLEOTIDE SEQUENCE [LARGE SCALE GENOMIC DNA]</scope>
    <source>
        <strain evidence="9">17KM38</strain>
    </source>
</reference>
<dbReference type="KEGG" id="cpre:Csp1_26290"/>
<feature type="compositionally biased region" description="Basic and acidic residues" evidence="6">
    <location>
        <begin position="513"/>
        <end position="522"/>
    </location>
</feature>
<dbReference type="Gene3D" id="1.20.1740.10">
    <property type="entry name" value="Amino acid/polyamine transporter I"/>
    <property type="match status" value="1"/>
</dbReference>
<feature type="transmembrane region" description="Helical" evidence="7">
    <location>
        <begin position="356"/>
        <end position="373"/>
    </location>
</feature>
<dbReference type="PANTHER" id="PTHR42770">
    <property type="entry name" value="AMINO ACID TRANSPORTER-RELATED"/>
    <property type="match status" value="1"/>
</dbReference>
<protein>
    <submittedName>
        <fullName evidence="8">Putrescine importer PuuP</fullName>
    </submittedName>
</protein>
<feature type="transmembrane region" description="Helical" evidence="7">
    <location>
        <begin position="89"/>
        <end position="117"/>
    </location>
</feature>
<feature type="compositionally biased region" description="Low complexity" evidence="6">
    <location>
        <begin position="528"/>
        <end position="549"/>
    </location>
</feature>
<feature type="transmembrane region" description="Helical" evidence="7">
    <location>
        <begin position="211"/>
        <end position="232"/>
    </location>
</feature>
<accession>A0A2Z3YQX4</accession>
<feature type="transmembrane region" description="Helical" evidence="7">
    <location>
        <begin position="50"/>
        <end position="68"/>
    </location>
</feature>
<dbReference type="GO" id="GO:0005886">
    <property type="term" value="C:plasma membrane"/>
    <property type="evidence" value="ECO:0007669"/>
    <property type="project" value="UniProtKB-SubCell"/>
</dbReference>
<evidence type="ECO:0000256" key="2">
    <source>
        <dbReference type="ARBA" id="ARBA00022475"/>
    </source>
</evidence>
<dbReference type="InterPro" id="IPR050367">
    <property type="entry name" value="APC_superfamily"/>
</dbReference>
<dbReference type="InterPro" id="IPR002293">
    <property type="entry name" value="AA/rel_permease1"/>
</dbReference>
<proteinExistence type="predicted"/>
<feature type="compositionally biased region" description="Polar residues" evidence="6">
    <location>
        <begin position="553"/>
        <end position="568"/>
    </location>
</feature>
<organism evidence="8 9">
    <name type="scientific">Corynebacterium provencense</name>
    <dbReference type="NCBI Taxonomy" id="1737425"/>
    <lineage>
        <taxon>Bacteria</taxon>
        <taxon>Bacillati</taxon>
        <taxon>Actinomycetota</taxon>
        <taxon>Actinomycetes</taxon>
        <taxon>Mycobacteriales</taxon>
        <taxon>Corynebacteriaceae</taxon>
        <taxon>Corynebacterium</taxon>
    </lineage>
</organism>
<keyword evidence="4 7" id="KW-1133">Transmembrane helix</keyword>
<evidence type="ECO:0000256" key="3">
    <source>
        <dbReference type="ARBA" id="ARBA00022692"/>
    </source>
</evidence>
<dbReference type="GO" id="GO:0022857">
    <property type="term" value="F:transmembrane transporter activity"/>
    <property type="evidence" value="ECO:0007669"/>
    <property type="project" value="InterPro"/>
</dbReference>
<feature type="region of interest" description="Disordered" evidence="6">
    <location>
        <begin position="498"/>
        <end position="568"/>
    </location>
</feature>
<dbReference type="Proteomes" id="UP000247696">
    <property type="component" value="Chromosome"/>
</dbReference>
<feature type="transmembrane region" description="Helical" evidence="7">
    <location>
        <begin position="168"/>
        <end position="188"/>
    </location>
</feature>
<evidence type="ECO:0000256" key="7">
    <source>
        <dbReference type="SAM" id="Phobius"/>
    </source>
</evidence>
<feature type="transmembrane region" description="Helical" evidence="7">
    <location>
        <begin position="137"/>
        <end position="156"/>
    </location>
</feature>
<evidence type="ECO:0000313" key="8">
    <source>
        <dbReference type="EMBL" id="AWT27372.1"/>
    </source>
</evidence>
<feature type="transmembrane region" description="Helical" evidence="7">
    <location>
        <begin position="302"/>
        <end position="321"/>
    </location>
</feature>
<keyword evidence="3 7" id="KW-0812">Transmembrane</keyword>
<dbReference type="AlphaFoldDB" id="A0A2Z3YQX4"/>
<evidence type="ECO:0000256" key="1">
    <source>
        <dbReference type="ARBA" id="ARBA00004651"/>
    </source>
</evidence>
<keyword evidence="9" id="KW-1185">Reference proteome</keyword>
<dbReference type="STRING" id="1737425.GCA_900049755_02835"/>
<dbReference type="PIRSF" id="PIRSF006060">
    <property type="entry name" value="AA_transporter"/>
    <property type="match status" value="1"/>
</dbReference>
<sequence length="568" mass="60051">MSDNGKGLAAGKIGVLGAVVVGISCIAPAYTLTSGLGPTISEVGTQVPGILLLGFLPMLLIAFGYRELNNRVPDSGTSFTWATKAFNPWVGWMGGWGLVTATVIVLSNLAAVAVDFFYLLLSQVFDNPDIADLTTNLWINIPTTLVFITVAAWVAYRGVESTKNLQYWLVGFQLVVLTAFAVVALAQADKGTSFDPTDVELSWFNPFDMDATGSFSTVAAGVSLSIFMFWGWDATLTMNEETKDPRRTAGRASTIVVLVIMAVYALCAVGVIAWAGTGTGGLGAGNPDNQESIFAALADPVLGKWGILMSLAILSSSFASLQSTMISPSRTLLAMGYYKALPPSFAKISPRFRTPSTATVISAAAAGTFYTVTRLVSENALWDTISALGLMICFYYGITAVACVWYFRHEMFDSLRNMLFMFLFPLAGGLVLLVMFFYTAVDSLDPSYGSGSSIGGVGMVFILGAGVLILGVVVMLWVRLRDPSFFRGETLLHCHSRSEADSATGDAGGAGSSREEVPDRLVTELVVSPVSAPPTGAGPASPASPASPADTGNHVSHVNHVTSTDSEE</sequence>
<dbReference type="PROSITE" id="PS51257">
    <property type="entry name" value="PROKAR_LIPOPROTEIN"/>
    <property type="match status" value="1"/>
</dbReference>
<feature type="transmembrane region" description="Helical" evidence="7">
    <location>
        <begin position="385"/>
        <end position="407"/>
    </location>
</feature>
<feature type="transmembrane region" description="Helical" evidence="7">
    <location>
        <begin position="419"/>
        <end position="441"/>
    </location>
</feature>
<evidence type="ECO:0000256" key="4">
    <source>
        <dbReference type="ARBA" id="ARBA00022989"/>
    </source>
</evidence>
<evidence type="ECO:0000256" key="5">
    <source>
        <dbReference type="ARBA" id="ARBA00023136"/>
    </source>
</evidence>